<gene>
    <name evidence="2" type="primary">LOC100644628</name>
</gene>
<accession>A0A9B7CWU6</accession>
<protein>
    <submittedName>
        <fullName evidence="2">Uncharacterized protein LOC100644628 isoform X1</fullName>
    </submittedName>
</protein>
<name>A0A9B7CWU6_BOMTE</name>
<evidence type="ECO:0000313" key="1">
    <source>
        <dbReference type="Proteomes" id="UP000835206"/>
    </source>
</evidence>
<organism evidence="1 2">
    <name type="scientific">Bombus terrestris</name>
    <name type="common">Buff-tailed bumblebee</name>
    <name type="synonym">Apis terrestris</name>
    <dbReference type="NCBI Taxonomy" id="30195"/>
    <lineage>
        <taxon>Eukaryota</taxon>
        <taxon>Metazoa</taxon>
        <taxon>Ecdysozoa</taxon>
        <taxon>Arthropoda</taxon>
        <taxon>Hexapoda</taxon>
        <taxon>Insecta</taxon>
        <taxon>Pterygota</taxon>
        <taxon>Neoptera</taxon>
        <taxon>Endopterygota</taxon>
        <taxon>Hymenoptera</taxon>
        <taxon>Apocrita</taxon>
        <taxon>Aculeata</taxon>
        <taxon>Apoidea</taxon>
        <taxon>Anthophila</taxon>
        <taxon>Apidae</taxon>
        <taxon>Bombus</taxon>
        <taxon>Bombus</taxon>
    </lineage>
</organism>
<keyword evidence="1" id="KW-1185">Reference proteome</keyword>
<sequence length="166" mass="19745">MKYKEKLRRIKSSGVHTGMESKRSILVLPILLVPISEGFFFEHPKKLLMDLFQSSKEKKEARKRPHIDHYHVHYYPVTIPIFEPLVKAPKKHKLEEIYHNQLETVGWSSHEYKYIPEPKIKTFSLYDSRKNSVPCKKEILETDLLEIMNNSEDENVLYIHPSTHKY</sequence>
<reference evidence="2" key="1">
    <citation type="submission" date="2025-08" db="UniProtKB">
        <authorList>
            <consortium name="RefSeq"/>
        </authorList>
    </citation>
    <scope>IDENTIFICATION</scope>
</reference>
<proteinExistence type="predicted"/>
<dbReference type="RefSeq" id="XP_020719894.2">
    <property type="nucleotide sequence ID" value="XM_020864235.2"/>
</dbReference>
<dbReference type="OrthoDB" id="7699518at2759"/>
<dbReference type="Proteomes" id="UP000835206">
    <property type="component" value="Chromosome 1"/>
</dbReference>
<evidence type="ECO:0000313" key="2">
    <source>
        <dbReference type="RefSeq" id="XP_020719894.2"/>
    </source>
</evidence>
<dbReference type="GeneID" id="100644628"/>
<dbReference type="AlphaFoldDB" id="A0A9B7CWU6"/>